<dbReference type="EMBL" id="WOXT01000002">
    <property type="protein sequence ID" value="MUV14519.1"/>
    <property type="molecule type" value="Genomic_DNA"/>
</dbReference>
<evidence type="ECO:0000313" key="1">
    <source>
        <dbReference type="EMBL" id="MUV14519.1"/>
    </source>
</evidence>
<gene>
    <name evidence="1" type="ORF">GN331_09900</name>
</gene>
<accession>A0A7C9LJ79</accession>
<dbReference type="Gene3D" id="1.25.40.10">
    <property type="entry name" value="Tetratricopeptide repeat domain"/>
    <property type="match status" value="1"/>
</dbReference>
<sequence>MANDWYRNTDWNEAIAAAFEEKLRRARDKKQYLRIQASTLAHSHPRVALALLERYFDLGEHFDHAQAHVDRATAHLALGDIDAAIRSYEAALAREAAFPNLLTVAYLELPYLIALHGIDARFEQAMDMLSASRERLMFPVERFEHHAARAIILAKSDRAAARLEAKAALEVASEDHSGFRYHPTVGLVSEVHADALSRLRGLCDA</sequence>
<dbReference type="RefSeq" id="WP_156641798.1">
    <property type="nucleotide sequence ID" value="NZ_WOXT01000002.1"/>
</dbReference>
<evidence type="ECO:0000313" key="2">
    <source>
        <dbReference type="Proteomes" id="UP000479692"/>
    </source>
</evidence>
<protein>
    <recommendedName>
        <fullName evidence="3">Tetratricopeptide repeat protein</fullName>
    </recommendedName>
</protein>
<name>A0A7C9LJ79_9GAMM</name>
<keyword evidence="2" id="KW-1185">Reference proteome</keyword>
<comment type="caution">
    <text evidence="1">The sequence shown here is derived from an EMBL/GenBank/DDBJ whole genome shotgun (WGS) entry which is preliminary data.</text>
</comment>
<reference evidence="1 2" key="1">
    <citation type="submission" date="2019-12" db="EMBL/GenBank/DDBJ databases">
        <authorList>
            <person name="Xu J."/>
        </authorList>
    </citation>
    <scope>NUCLEOTIDE SEQUENCE [LARGE SCALE GENOMIC DNA]</scope>
    <source>
        <strain evidence="1 2">HX-5-24</strain>
    </source>
</reference>
<dbReference type="SMART" id="SM00028">
    <property type="entry name" value="TPR"/>
    <property type="match status" value="1"/>
</dbReference>
<dbReference type="InterPro" id="IPR011990">
    <property type="entry name" value="TPR-like_helical_dom_sf"/>
</dbReference>
<evidence type="ECO:0008006" key="3">
    <source>
        <dbReference type="Google" id="ProtNLM"/>
    </source>
</evidence>
<proteinExistence type="predicted"/>
<dbReference type="SUPFAM" id="SSF48452">
    <property type="entry name" value="TPR-like"/>
    <property type="match status" value="1"/>
</dbReference>
<organism evidence="1 2">
    <name type="scientific">Noviluteimonas gilva</name>
    <dbReference type="NCBI Taxonomy" id="2682097"/>
    <lineage>
        <taxon>Bacteria</taxon>
        <taxon>Pseudomonadati</taxon>
        <taxon>Pseudomonadota</taxon>
        <taxon>Gammaproteobacteria</taxon>
        <taxon>Lysobacterales</taxon>
        <taxon>Lysobacteraceae</taxon>
        <taxon>Noviluteimonas</taxon>
    </lineage>
</organism>
<dbReference type="AlphaFoldDB" id="A0A7C9LJ79"/>
<dbReference type="InterPro" id="IPR019734">
    <property type="entry name" value="TPR_rpt"/>
</dbReference>
<dbReference type="Proteomes" id="UP000479692">
    <property type="component" value="Unassembled WGS sequence"/>
</dbReference>